<dbReference type="Proteomes" id="UP000192359">
    <property type="component" value="Unassembled WGS sequence"/>
</dbReference>
<feature type="compositionally biased region" description="Low complexity" evidence="1">
    <location>
        <begin position="1"/>
        <end position="15"/>
    </location>
</feature>
<accession>A0A1Y1RQH2</accession>
<sequence>MTTHNPLSVLSDLPLPLAPPDPVGRSAPHSAGGTGALEASAVDLHPGSGLNAGDSSELLGRPPEPEQSHQDASAHLPVRLQDSLFTAHKVGLTGQAWRSYIRDQALVPMMMGVYREEKVPDSPLLRAFCLAELTPPDYLYRIRFSRKTAAWVLGYISDPPDHRLDVDYDKTNRTNLPRAYRARFATHQSSFYPFDSAALGPITVTTPLRTALDLLLYYEDVEAIQAVRSILLGTANSVTPEIFRAYATHTNNLPSHIHDRAMYLAQEAELTLSERGARRG</sequence>
<dbReference type="Pfam" id="PF09407">
    <property type="entry name" value="AbiEi_1"/>
    <property type="match status" value="1"/>
</dbReference>
<evidence type="ECO:0000256" key="1">
    <source>
        <dbReference type="SAM" id="MobiDB-lite"/>
    </source>
</evidence>
<dbReference type="InterPro" id="IPR018547">
    <property type="entry name" value="AbiEi_C"/>
</dbReference>
<name>A0A1Y1RQH2_9MICC</name>
<protein>
    <recommendedName>
        <fullName evidence="2">AbiEi antitoxin C-terminal domain-containing protein</fullName>
    </recommendedName>
</protein>
<dbReference type="EMBL" id="LXWF01000011">
    <property type="protein sequence ID" value="ORC22047.1"/>
    <property type="molecule type" value="Genomic_DNA"/>
</dbReference>
<evidence type="ECO:0000259" key="2">
    <source>
        <dbReference type="Pfam" id="PF09407"/>
    </source>
</evidence>
<evidence type="ECO:0000313" key="4">
    <source>
        <dbReference type="Proteomes" id="UP000192359"/>
    </source>
</evidence>
<proteinExistence type="predicted"/>
<evidence type="ECO:0000313" key="3">
    <source>
        <dbReference type="EMBL" id="ORC22047.1"/>
    </source>
</evidence>
<reference evidence="3 4" key="1">
    <citation type="submission" date="2016-05" db="EMBL/GenBank/DDBJ databases">
        <title>Draft genome sequence of a porcine commensal Rothia nasimurium.</title>
        <authorList>
            <person name="Gaiser R.A."/>
            <person name="Van Baarlen P."/>
            <person name="Wells J.M."/>
        </authorList>
    </citation>
    <scope>NUCLEOTIDE SEQUENCE [LARGE SCALE GENOMIC DNA]</scope>
    <source>
        <strain evidence="3 4">PT-32</strain>
    </source>
</reference>
<gene>
    <name evidence="3" type="ORF">A7979_00570</name>
</gene>
<feature type="region of interest" description="Disordered" evidence="1">
    <location>
        <begin position="1"/>
        <end position="73"/>
    </location>
</feature>
<dbReference type="RefSeq" id="WP_180377808.1">
    <property type="nucleotide sequence ID" value="NZ_LXWF01000011.1"/>
</dbReference>
<organism evidence="3 4">
    <name type="scientific">Rothia nasimurium</name>
    <dbReference type="NCBI Taxonomy" id="85336"/>
    <lineage>
        <taxon>Bacteria</taxon>
        <taxon>Bacillati</taxon>
        <taxon>Actinomycetota</taxon>
        <taxon>Actinomycetes</taxon>
        <taxon>Micrococcales</taxon>
        <taxon>Micrococcaceae</taxon>
        <taxon>Rothia</taxon>
    </lineage>
</organism>
<keyword evidence="4" id="KW-1185">Reference proteome</keyword>
<feature type="domain" description="AbiEi antitoxin C-terminal" evidence="2">
    <location>
        <begin position="147"/>
        <end position="264"/>
    </location>
</feature>
<comment type="caution">
    <text evidence="3">The sequence shown here is derived from an EMBL/GenBank/DDBJ whole genome shotgun (WGS) entry which is preliminary data.</text>
</comment>
<dbReference type="AlphaFoldDB" id="A0A1Y1RQH2"/>